<evidence type="ECO:0000313" key="3">
    <source>
        <dbReference type="Proteomes" id="UP000772434"/>
    </source>
</evidence>
<evidence type="ECO:0000259" key="1">
    <source>
        <dbReference type="Pfam" id="PF20415"/>
    </source>
</evidence>
<gene>
    <name evidence="2" type="ORF">BDP27DRAFT_1228952</name>
</gene>
<proteinExistence type="predicted"/>
<dbReference type="Proteomes" id="UP000772434">
    <property type="component" value="Unassembled WGS sequence"/>
</dbReference>
<feature type="domain" description="DUF6699" evidence="1">
    <location>
        <begin position="112"/>
        <end position="251"/>
    </location>
</feature>
<dbReference type="Pfam" id="PF20415">
    <property type="entry name" value="DUF6699"/>
    <property type="match status" value="1"/>
</dbReference>
<dbReference type="InterPro" id="IPR046522">
    <property type="entry name" value="DUF6699"/>
</dbReference>
<reference evidence="2" key="1">
    <citation type="submission" date="2020-11" db="EMBL/GenBank/DDBJ databases">
        <authorList>
            <consortium name="DOE Joint Genome Institute"/>
            <person name="Ahrendt S."/>
            <person name="Riley R."/>
            <person name="Andreopoulos W."/>
            <person name="Labutti K."/>
            <person name="Pangilinan J."/>
            <person name="Ruiz-Duenas F.J."/>
            <person name="Barrasa J.M."/>
            <person name="Sanchez-Garcia M."/>
            <person name="Camarero S."/>
            <person name="Miyauchi S."/>
            <person name="Serrano A."/>
            <person name="Linde D."/>
            <person name="Babiker R."/>
            <person name="Drula E."/>
            <person name="Ayuso-Fernandez I."/>
            <person name="Pacheco R."/>
            <person name="Padilla G."/>
            <person name="Ferreira P."/>
            <person name="Barriuso J."/>
            <person name="Kellner H."/>
            <person name="Castanera R."/>
            <person name="Alfaro M."/>
            <person name="Ramirez L."/>
            <person name="Pisabarro A.G."/>
            <person name="Kuo A."/>
            <person name="Tritt A."/>
            <person name="Lipzen A."/>
            <person name="He G."/>
            <person name="Yan M."/>
            <person name="Ng V."/>
            <person name="Cullen D."/>
            <person name="Martin F."/>
            <person name="Rosso M.-N."/>
            <person name="Henrissat B."/>
            <person name="Hibbett D."/>
            <person name="Martinez A.T."/>
            <person name="Grigoriev I.V."/>
        </authorList>
    </citation>
    <scope>NUCLEOTIDE SEQUENCE</scope>
    <source>
        <strain evidence="2">AH 40177</strain>
    </source>
</reference>
<accession>A0A9P5PK92</accession>
<keyword evidence="3" id="KW-1185">Reference proteome</keyword>
<feature type="non-terminal residue" evidence="2">
    <location>
        <position position="1"/>
    </location>
</feature>
<comment type="caution">
    <text evidence="2">The sequence shown here is derived from an EMBL/GenBank/DDBJ whole genome shotgun (WGS) entry which is preliminary data.</text>
</comment>
<sequence length="280" mass="32137">PVASPPIPLSAWKAWSYYARPRVNGVEVNNLSPSPELDVELDLQEMFDYLKSPGGTPHPERWIKGQKHPALPPRPTLWDRVDPTKPLPFPWELQLNPFLTHSLVSTPEYTPIYWNVSHPTSLIFFLTDNGDLQFLFENDLCQPATYPFVTHMYICAFAFAPDWNVQYRLPWPVMIQSRDGITCEDFFIGVFDNFRQHVKTSEFIFWKKDAQQATMSYHNSRPPVGGVDSDDVFIKRVDILGGNLFFRGLAPSLNKEGWVLLLGPEPPMMIRPPAASQQMY</sequence>
<evidence type="ECO:0000313" key="2">
    <source>
        <dbReference type="EMBL" id="KAF9065423.1"/>
    </source>
</evidence>
<dbReference type="EMBL" id="JADNRY010000104">
    <property type="protein sequence ID" value="KAF9065423.1"/>
    <property type="molecule type" value="Genomic_DNA"/>
</dbReference>
<name>A0A9P5PK92_9AGAR</name>
<organism evidence="2 3">
    <name type="scientific">Rhodocollybia butyracea</name>
    <dbReference type="NCBI Taxonomy" id="206335"/>
    <lineage>
        <taxon>Eukaryota</taxon>
        <taxon>Fungi</taxon>
        <taxon>Dikarya</taxon>
        <taxon>Basidiomycota</taxon>
        <taxon>Agaricomycotina</taxon>
        <taxon>Agaricomycetes</taxon>
        <taxon>Agaricomycetidae</taxon>
        <taxon>Agaricales</taxon>
        <taxon>Marasmiineae</taxon>
        <taxon>Omphalotaceae</taxon>
        <taxon>Rhodocollybia</taxon>
    </lineage>
</organism>
<dbReference type="OrthoDB" id="3202436at2759"/>
<protein>
    <recommendedName>
        <fullName evidence="1">DUF6699 domain-containing protein</fullName>
    </recommendedName>
</protein>
<dbReference type="AlphaFoldDB" id="A0A9P5PK92"/>